<accession>A0A820VUC4</accession>
<evidence type="ECO:0000313" key="5">
    <source>
        <dbReference type="Proteomes" id="UP000663848"/>
    </source>
</evidence>
<dbReference type="GO" id="GO:0006913">
    <property type="term" value="P:nucleocytoplasmic transport"/>
    <property type="evidence" value="ECO:0007669"/>
    <property type="project" value="TreeGrafter"/>
</dbReference>
<dbReference type="GO" id="GO:0031267">
    <property type="term" value="F:small GTPase binding"/>
    <property type="evidence" value="ECO:0007669"/>
    <property type="project" value="TreeGrafter"/>
</dbReference>
<dbReference type="InterPro" id="IPR032675">
    <property type="entry name" value="LRR_dom_sf"/>
</dbReference>
<dbReference type="PANTHER" id="PTHR24113">
    <property type="entry name" value="RAN GTPASE-ACTIVATING PROTEIN 1"/>
    <property type="match status" value="1"/>
</dbReference>
<keyword evidence="2" id="KW-0433">Leucine-rich repeat</keyword>
<dbReference type="Gene3D" id="3.80.10.10">
    <property type="entry name" value="Ribonuclease Inhibitor"/>
    <property type="match status" value="1"/>
</dbReference>
<dbReference type="EMBL" id="CAJOBR010000408">
    <property type="protein sequence ID" value="CAF4505925.1"/>
    <property type="molecule type" value="Genomic_DNA"/>
</dbReference>
<proteinExistence type="predicted"/>
<evidence type="ECO:0000256" key="3">
    <source>
        <dbReference type="ARBA" id="ARBA00022737"/>
    </source>
</evidence>
<gene>
    <name evidence="4" type="ORF">QYT958_LOCUS5077</name>
</gene>
<dbReference type="Pfam" id="PF13516">
    <property type="entry name" value="LRR_6"/>
    <property type="match status" value="2"/>
</dbReference>
<dbReference type="PANTHER" id="PTHR24113:SF12">
    <property type="entry name" value="RAN GTPASE-ACTIVATING PROTEIN 1"/>
    <property type="match status" value="1"/>
</dbReference>
<dbReference type="GO" id="GO:0005634">
    <property type="term" value="C:nucleus"/>
    <property type="evidence" value="ECO:0007669"/>
    <property type="project" value="TreeGrafter"/>
</dbReference>
<evidence type="ECO:0000256" key="1">
    <source>
        <dbReference type="ARBA" id="ARBA00022468"/>
    </source>
</evidence>
<comment type="caution">
    <text evidence="4">The sequence shown here is derived from an EMBL/GenBank/DDBJ whole genome shotgun (WGS) entry which is preliminary data.</text>
</comment>
<name>A0A820VUC4_9BILA</name>
<dbReference type="InterPro" id="IPR001611">
    <property type="entry name" value="Leu-rich_rpt"/>
</dbReference>
<protein>
    <submittedName>
        <fullName evidence="4">Uncharacterized protein</fullName>
    </submittedName>
</protein>
<dbReference type="AlphaFoldDB" id="A0A820VUC4"/>
<evidence type="ECO:0000256" key="2">
    <source>
        <dbReference type="ARBA" id="ARBA00022614"/>
    </source>
</evidence>
<dbReference type="GO" id="GO:0048471">
    <property type="term" value="C:perinuclear region of cytoplasm"/>
    <property type="evidence" value="ECO:0007669"/>
    <property type="project" value="TreeGrafter"/>
</dbReference>
<dbReference type="Proteomes" id="UP000663848">
    <property type="component" value="Unassembled WGS sequence"/>
</dbReference>
<dbReference type="GO" id="GO:0005096">
    <property type="term" value="F:GTPase activator activity"/>
    <property type="evidence" value="ECO:0007669"/>
    <property type="project" value="UniProtKB-KW"/>
</dbReference>
<dbReference type="InterPro" id="IPR027038">
    <property type="entry name" value="RanGap"/>
</dbReference>
<keyword evidence="3" id="KW-0677">Repeat</keyword>
<keyword evidence="1" id="KW-0343">GTPase activation</keyword>
<dbReference type="GO" id="GO:0005829">
    <property type="term" value="C:cytosol"/>
    <property type="evidence" value="ECO:0007669"/>
    <property type="project" value="TreeGrafter"/>
</dbReference>
<sequence length="86" mass="9784">MNNNQIGDRGVRLLANTLTHQNSNLLILSLHVNKSISDASVDAIIDMLQHNRSLKKLWMQDCNISEDGKMKLREAAKSKQNFSLYM</sequence>
<organism evidence="4 5">
    <name type="scientific">Rotaria socialis</name>
    <dbReference type="NCBI Taxonomy" id="392032"/>
    <lineage>
        <taxon>Eukaryota</taxon>
        <taxon>Metazoa</taxon>
        <taxon>Spiralia</taxon>
        <taxon>Gnathifera</taxon>
        <taxon>Rotifera</taxon>
        <taxon>Eurotatoria</taxon>
        <taxon>Bdelloidea</taxon>
        <taxon>Philodinida</taxon>
        <taxon>Philodinidae</taxon>
        <taxon>Rotaria</taxon>
    </lineage>
</organism>
<reference evidence="4" key="1">
    <citation type="submission" date="2021-02" db="EMBL/GenBank/DDBJ databases">
        <authorList>
            <person name="Nowell W R."/>
        </authorList>
    </citation>
    <scope>NUCLEOTIDE SEQUENCE</scope>
</reference>
<evidence type="ECO:0000313" key="4">
    <source>
        <dbReference type="EMBL" id="CAF4505925.1"/>
    </source>
</evidence>
<dbReference type="SUPFAM" id="SSF52047">
    <property type="entry name" value="RNI-like"/>
    <property type="match status" value="1"/>
</dbReference>